<dbReference type="CDD" id="cd07596">
    <property type="entry name" value="BAR_SNX"/>
    <property type="match status" value="1"/>
</dbReference>
<dbReference type="Gene3D" id="3.30.1520.10">
    <property type="entry name" value="Phox-like domain"/>
    <property type="match status" value="1"/>
</dbReference>
<dbReference type="PROSITE" id="PS50195">
    <property type="entry name" value="PX"/>
    <property type="match status" value="1"/>
</dbReference>
<organism evidence="3 4">
    <name type="scientific">Triparma verrucosa</name>
    <dbReference type="NCBI Taxonomy" id="1606542"/>
    <lineage>
        <taxon>Eukaryota</taxon>
        <taxon>Sar</taxon>
        <taxon>Stramenopiles</taxon>
        <taxon>Ochrophyta</taxon>
        <taxon>Bolidophyceae</taxon>
        <taxon>Parmales</taxon>
        <taxon>Triparmaceae</taxon>
        <taxon>Triparma</taxon>
    </lineage>
</organism>
<evidence type="ECO:0000313" key="4">
    <source>
        <dbReference type="Proteomes" id="UP001165160"/>
    </source>
</evidence>
<dbReference type="PANTHER" id="PTHR10555:SF170">
    <property type="entry name" value="FI18122P1"/>
    <property type="match status" value="1"/>
</dbReference>
<sequence>MGYPGAIVPPLPEKQAVSRFSPEFVESRRRSLDKFLSRVSSHSELVQSEALASFLSADDVAFTVRKSQPQSGEVKSSTSVMKWFNETKTSLSKDLIKTEDDEKFKEIQNYVETLENQMKTVVKHTQSLVKKGKETATGLFEFGLAFTLLGQSETSSLGSALTLVGHTADSLSVLSAEQAEMENEKFENPLIDYIRIIGSVKEALGERKKKLVSYSTSVQELSARKSTLEKAQSGGQSEKVAQAEESVGRAEGRMKEEERIFNETNERCLREVERFKSEKAADMKKTVLDYINLQIEFNKRMEETWTKLVPKLEGVSVEGVGVGIEEGGEERVRSTSELKGGGQGAGDGLVGV</sequence>
<feature type="compositionally biased region" description="Gly residues" evidence="1">
    <location>
        <begin position="339"/>
        <end position="352"/>
    </location>
</feature>
<dbReference type="Pfam" id="PF00787">
    <property type="entry name" value="PX"/>
    <property type="match status" value="1"/>
</dbReference>
<dbReference type="Proteomes" id="UP001165160">
    <property type="component" value="Unassembled WGS sequence"/>
</dbReference>
<evidence type="ECO:0000313" key="3">
    <source>
        <dbReference type="EMBL" id="GMH86426.1"/>
    </source>
</evidence>
<dbReference type="Gene3D" id="1.20.1270.60">
    <property type="entry name" value="Arfaptin homology (AH) domain/BAR domain"/>
    <property type="match status" value="1"/>
</dbReference>
<name>A0A9W7B8V2_9STRA</name>
<accession>A0A9W7B8V2</accession>
<dbReference type="InterPro" id="IPR036871">
    <property type="entry name" value="PX_dom_sf"/>
</dbReference>
<protein>
    <recommendedName>
        <fullName evidence="2">PX domain-containing protein</fullName>
    </recommendedName>
</protein>
<keyword evidence="4" id="KW-1185">Reference proteome</keyword>
<dbReference type="Pfam" id="PF09325">
    <property type="entry name" value="Vps5"/>
    <property type="match status" value="1"/>
</dbReference>
<dbReference type="EMBL" id="BRXX01000060">
    <property type="protein sequence ID" value="GMH86426.1"/>
    <property type="molecule type" value="Genomic_DNA"/>
</dbReference>
<feature type="domain" description="PX" evidence="2">
    <location>
        <begin position="1"/>
        <end position="62"/>
    </location>
</feature>
<feature type="region of interest" description="Disordered" evidence="1">
    <location>
        <begin position="328"/>
        <end position="352"/>
    </location>
</feature>
<proteinExistence type="predicted"/>
<comment type="caution">
    <text evidence="3">The sequence shown here is derived from an EMBL/GenBank/DDBJ whole genome shotgun (WGS) entry which is preliminary data.</text>
</comment>
<dbReference type="GO" id="GO:0035091">
    <property type="term" value="F:phosphatidylinositol binding"/>
    <property type="evidence" value="ECO:0007669"/>
    <property type="project" value="InterPro"/>
</dbReference>
<dbReference type="InterPro" id="IPR015404">
    <property type="entry name" value="Vps5_C"/>
</dbReference>
<dbReference type="InterPro" id="IPR001683">
    <property type="entry name" value="PX_dom"/>
</dbReference>
<dbReference type="GO" id="GO:0005768">
    <property type="term" value="C:endosome"/>
    <property type="evidence" value="ECO:0007669"/>
    <property type="project" value="TreeGrafter"/>
</dbReference>
<dbReference type="PANTHER" id="PTHR10555">
    <property type="entry name" value="SORTING NEXIN"/>
    <property type="match status" value="1"/>
</dbReference>
<evidence type="ECO:0000256" key="1">
    <source>
        <dbReference type="SAM" id="MobiDB-lite"/>
    </source>
</evidence>
<reference evidence="4" key="1">
    <citation type="journal article" date="2023" name="Commun. Biol.">
        <title>Genome analysis of Parmales, the sister group of diatoms, reveals the evolutionary specialization of diatoms from phago-mixotrophs to photoautotrophs.</title>
        <authorList>
            <person name="Ban H."/>
            <person name="Sato S."/>
            <person name="Yoshikawa S."/>
            <person name="Yamada K."/>
            <person name="Nakamura Y."/>
            <person name="Ichinomiya M."/>
            <person name="Sato N."/>
            <person name="Blanc-Mathieu R."/>
            <person name="Endo H."/>
            <person name="Kuwata A."/>
            <person name="Ogata H."/>
        </authorList>
    </citation>
    <scope>NUCLEOTIDE SEQUENCE [LARGE SCALE GENOMIC DNA]</scope>
    <source>
        <strain evidence="4">NIES 3699</strain>
    </source>
</reference>
<dbReference type="SUPFAM" id="SSF64268">
    <property type="entry name" value="PX domain"/>
    <property type="match status" value="1"/>
</dbReference>
<dbReference type="InterPro" id="IPR027267">
    <property type="entry name" value="AH/BAR_dom_sf"/>
</dbReference>
<dbReference type="AlphaFoldDB" id="A0A9W7B8V2"/>
<gene>
    <name evidence="3" type="ORF">TrVE_jg3936</name>
</gene>
<evidence type="ECO:0000259" key="2">
    <source>
        <dbReference type="PROSITE" id="PS50195"/>
    </source>
</evidence>
<dbReference type="SUPFAM" id="SSF103657">
    <property type="entry name" value="BAR/IMD domain-like"/>
    <property type="match status" value="1"/>
</dbReference>
<feature type="region of interest" description="Disordered" evidence="1">
    <location>
        <begin position="227"/>
        <end position="254"/>
    </location>
</feature>